<protein>
    <recommendedName>
        <fullName evidence="4">small monomeric GTPase</fullName>
        <ecNumber evidence="4">3.6.5.2</ecNumber>
    </recommendedName>
</protein>
<comment type="subcellular location">
    <subcellularLocation>
        <location evidence="1">Endomembrane system</location>
    </subcellularLocation>
    <subcellularLocation>
        <location evidence="2">Membrane</location>
        <topology evidence="2">Lipid-anchor</topology>
    </subcellularLocation>
</comment>
<evidence type="ECO:0000256" key="5">
    <source>
        <dbReference type="ARBA" id="ARBA00022741"/>
    </source>
</evidence>
<dbReference type="SMART" id="SM00175">
    <property type="entry name" value="RAB"/>
    <property type="match status" value="1"/>
</dbReference>
<comment type="caution">
    <text evidence="11">The sequence shown here is derived from an EMBL/GenBank/DDBJ whole genome shotgun (WGS) entry which is preliminary data.</text>
</comment>
<dbReference type="SMART" id="SM00174">
    <property type="entry name" value="RHO"/>
    <property type="match status" value="1"/>
</dbReference>
<feature type="non-terminal residue" evidence="11">
    <location>
        <position position="1"/>
    </location>
</feature>
<dbReference type="EC" id="3.6.5.2" evidence="4"/>
<accession>A0A8X8BJU7</accession>
<evidence type="ECO:0000256" key="6">
    <source>
        <dbReference type="ARBA" id="ARBA00023134"/>
    </source>
</evidence>
<reference evidence="11 12" key="1">
    <citation type="journal article" date="2021" name="Cell">
        <title>Tracing the genetic footprints of vertebrate landing in non-teleost ray-finned fishes.</title>
        <authorList>
            <person name="Bi X."/>
            <person name="Wang K."/>
            <person name="Yang L."/>
            <person name="Pan H."/>
            <person name="Jiang H."/>
            <person name="Wei Q."/>
            <person name="Fang M."/>
            <person name="Yu H."/>
            <person name="Zhu C."/>
            <person name="Cai Y."/>
            <person name="He Y."/>
            <person name="Gan X."/>
            <person name="Zeng H."/>
            <person name="Yu D."/>
            <person name="Zhu Y."/>
            <person name="Jiang H."/>
            <person name="Qiu Q."/>
            <person name="Yang H."/>
            <person name="Zhang Y.E."/>
            <person name="Wang W."/>
            <person name="Zhu M."/>
            <person name="He S."/>
            <person name="Zhang G."/>
        </authorList>
    </citation>
    <scope>NUCLEOTIDE SEQUENCE [LARGE SCALE GENOMIC DNA]</scope>
    <source>
        <strain evidence="11">Bchr_013</strain>
    </source>
</reference>
<dbReference type="FunFam" id="3.40.50.300:FF:000586">
    <property type="entry name" value="Rab family GTPase"/>
    <property type="match status" value="1"/>
</dbReference>
<comment type="catalytic activity">
    <reaction evidence="10">
        <text>GTP + H2O = GDP + phosphate + H(+)</text>
        <dbReference type="Rhea" id="RHEA:19669"/>
        <dbReference type="ChEBI" id="CHEBI:15377"/>
        <dbReference type="ChEBI" id="CHEBI:15378"/>
        <dbReference type="ChEBI" id="CHEBI:37565"/>
        <dbReference type="ChEBI" id="CHEBI:43474"/>
        <dbReference type="ChEBI" id="CHEBI:58189"/>
        <dbReference type="EC" id="3.6.5.2"/>
    </reaction>
    <physiologicalReaction direction="left-to-right" evidence="10">
        <dbReference type="Rhea" id="RHEA:19670"/>
    </physiologicalReaction>
</comment>
<dbReference type="SMART" id="SM00176">
    <property type="entry name" value="RAN"/>
    <property type="match status" value="1"/>
</dbReference>
<evidence type="ECO:0000313" key="11">
    <source>
        <dbReference type="EMBL" id="KAG2458096.1"/>
    </source>
</evidence>
<dbReference type="EMBL" id="JAATIS010007298">
    <property type="protein sequence ID" value="KAG2458096.1"/>
    <property type="molecule type" value="Genomic_DNA"/>
</dbReference>
<proteinExistence type="inferred from homology"/>
<evidence type="ECO:0000256" key="8">
    <source>
        <dbReference type="ARBA" id="ARBA00023288"/>
    </source>
</evidence>
<dbReference type="PANTHER" id="PTHR47980">
    <property type="entry name" value="LD44762P"/>
    <property type="match status" value="1"/>
</dbReference>
<gene>
    <name evidence="11" type="primary">Rab10_0</name>
    <name evidence="11" type="ORF">GTO96_0017777</name>
</gene>
<dbReference type="GO" id="GO:0003925">
    <property type="term" value="F:G protein activity"/>
    <property type="evidence" value="ECO:0007669"/>
    <property type="project" value="UniProtKB-EC"/>
</dbReference>
<dbReference type="Proteomes" id="UP000886611">
    <property type="component" value="Unassembled WGS sequence"/>
</dbReference>
<dbReference type="AlphaFoldDB" id="A0A8X8BJU7"/>
<sequence>MDDSSDCLVLKIILVGDSLVGKTCILQRYIDNTFDHSYMSTIGIDFKVKTLHLNGRFVKLQIWDTAGQERFHSISTRYFRGAHGLLIIYDITNALSFDNVTGWMKDVNANAGENVDRVILANKCDLEETRVVSKERGEKLAWECGVHFFETSAKNNINIEKAFSALVEGIMSKLATMDAGLLLYNNLKDVKWSTTSLPLDRLVSSYRLPQIVRLDSGKQRKLITAEGTGKGRQAE</sequence>
<dbReference type="Gene3D" id="3.40.50.300">
    <property type="entry name" value="P-loop containing nucleotide triphosphate hydrolases"/>
    <property type="match status" value="1"/>
</dbReference>
<dbReference type="InterPro" id="IPR001806">
    <property type="entry name" value="Small_GTPase"/>
</dbReference>
<keyword evidence="6" id="KW-0342">GTP-binding</keyword>
<dbReference type="PROSITE" id="PS51419">
    <property type="entry name" value="RAB"/>
    <property type="match status" value="1"/>
</dbReference>
<name>A0A8X8BJU7_POLSE</name>
<evidence type="ECO:0000256" key="3">
    <source>
        <dbReference type="ARBA" id="ARBA00006270"/>
    </source>
</evidence>
<dbReference type="InterPro" id="IPR027417">
    <property type="entry name" value="P-loop_NTPase"/>
</dbReference>
<evidence type="ECO:0000256" key="2">
    <source>
        <dbReference type="ARBA" id="ARBA00004635"/>
    </source>
</evidence>
<dbReference type="GO" id="GO:0005525">
    <property type="term" value="F:GTP binding"/>
    <property type="evidence" value="ECO:0007669"/>
    <property type="project" value="UniProtKB-KW"/>
</dbReference>
<evidence type="ECO:0000313" key="12">
    <source>
        <dbReference type="Proteomes" id="UP000886611"/>
    </source>
</evidence>
<comment type="similarity">
    <text evidence="3">Belongs to the small GTPase superfamily. Rab family.</text>
</comment>
<organism evidence="11 12">
    <name type="scientific">Polypterus senegalus</name>
    <name type="common">Senegal bichir</name>
    <dbReference type="NCBI Taxonomy" id="55291"/>
    <lineage>
        <taxon>Eukaryota</taxon>
        <taxon>Metazoa</taxon>
        <taxon>Chordata</taxon>
        <taxon>Craniata</taxon>
        <taxon>Vertebrata</taxon>
        <taxon>Euteleostomi</taxon>
        <taxon>Actinopterygii</taxon>
        <taxon>Polypteriformes</taxon>
        <taxon>Polypteridae</taxon>
        <taxon>Polypterus</taxon>
    </lineage>
</organism>
<evidence type="ECO:0000256" key="1">
    <source>
        <dbReference type="ARBA" id="ARBA00004308"/>
    </source>
</evidence>
<dbReference type="PRINTS" id="PR00449">
    <property type="entry name" value="RASTRNSFRMNG"/>
</dbReference>
<dbReference type="CDD" id="cd00154">
    <property type="entry name" value="Rab"/>
    <property type="match status" value="1"/>
</dbReference>
<keyword evidence="12" id="KW-1185">Reference proteome</keyword>
<dbReference type="Pfam" id="PF00071">
    <property type="entry name" value="Ras"/>
    <property type="match status" value="1"/>
</dbReference>
<dbReference type="SUPFAM" id="SSF52540">
    <property type="entry name" value="P-loop containing nucleoside triphosphate hydrolases"/>
    <property type="match status" value="1"/>
</dbReference>
<dbReference type="PROSITE" id="PS51420">
    <property type="entry name" value="RHO"/>
    <property type="match status" value="1"/>
</dbReference>
<dbReference type="InterPro" id="IPR050305">
    <property type="entry name" value="Small_GTPase_Rab"/>
</dbReference>
<dbReference type="GO" id="GO:0016020">
    <property type="term" value="C:membrane"/>
    <property type="evidence" value="ECO:0007669"/>
    <property type="project" value="UniProtKB-SubCell"/>
</dbReference>
<evidence type="ECO:0000256" key="10">
    <source>
        <dbReference type="ARBA" id="ARBA00047660"/>
    </source>
</evidence>
<keyword evidence="7" id="KW-0472">Membrane</keyword>
<dbReference type="GO" id="GO:0012505">
    <property type="term" value="C:endomembrane system"/>
    <property type="evidence" value="ECO:0007669"/>
    <property type="project" value="UniProtKB-SubCell"/>
</dbReference>
<keyword evidence="5" id="KW-0547">Nucleotide-binding</keyword>
<evidence type="ECO:0000256" key="4">
    <source>
        <dbReference type="ARBA" id="ARBA00011984"/>
    </source>
</evidence>
<keyword evidence="9" id="KW-0636">Prenylation</keyword>
<dbReference type="InterPro" id="IPR005225">
    <property type="entry name" value="Small_GTP-bd"/>
</dbReference>
<dbReference type="SMART" id="SM00173">
    <property type="entry name" value="RAS"/>
    <property type="match status" value="1"/>
</dbReference>
<dbReference type="NCBIfam" id="TIGR00231">
    <property type="entry name" value="small_GTP"/>
    <property type="match status" value="1"/>
</dbReference>
<evidence type="ECO:0000256" key="9">
    <source>
        <dbReference type="ARBA" id="ARBA00023289"/>
    </source>
</evidence>
<evidence type="ECO:0000256" key="7">
    <source>
        <dbReference type="ARBA" id="ARBA00023136"/>
    </source>
</evidence>
<feature type="non-terminal residue" evidence="11">
    <location>
        <position position="235"/>
    </location>
</feature>
<dbReference type="PROSITE" id="PS51421">
    <property type="entry name" value="RAS"/>
    <property type="match status" value="1"/>
</dbReference>
<keyword evidence="8" id="KW-0449">Lipoprotein</keyword>